<organism evidence="2 3">
    <name type="scientific">Pseudidiomarina insulisalsae</name>
    <dbReference type="NCBI Taxonomy" id="575789"/>
    <lineage>
        <taxon>Bacteria</taxon>
        <taxon>Pseudomonadati</taxon>
        <taxon>Pseudomonadota</taxon>
        <taxon>Gammaproteobacteria</taxon>
        <taxon>Alteromonadales</taxon>
        <taxon>Idiomarinaceae</taxon>
        <taxon>Pseudidiomarina</taxon>
    </lineage>
</organism>
<dbReference type="EMBL" id="PIPY01000004">
    <property type="protein sequence ID" value="RUO62229.1"/>
    <property type="molecule type" value="Genomic_DNA"/>
</dbReference>
<dbReference type="Proteomes" id="UP000288259">
    <property type="component" value="Unassembled WGS sequence"/>
</dbReference>
<reference evidence="3" key="1">
    <citation type="journal article" date="2018" name="Front. Microbiol.">
        <title>Genome-Based Analysis Reveals the Taxonomy and Diversity of the Family Idiomarinaceae.</title>
        <authorList>
            <person name="Liu Y."/>
            <person name="Lai Q."/>
            <person name="Shao Z."/>
        </authorList>
    </citation>
    <scope>NUCLEOTIDE SEQUENCE [LARGE SCALE GENOMIC DNA]</scope>
    <source>
        <strain evidence="3">CVS-6</strain>
    </source>
</reference>
<dbReference type="PROSITE" id="PS51257">
    <property type="entry name" value="PROKAR_LIPOPROTEIN"/>
    <property type="match status" value="1"/>
</dbReference>
<feature type="chain" id="PRO_5019330062" description="Lipoprotein" evidence="1">
    <location>
        <begin position="24"/>
        <end position="107"/>
    </location>
</feature>
<dbReference type="AlphaFoldDB" id="A0A432YMK9"/>
<sequence length="107" mass="12051">MKQLSIALLTCLALLACSDASQSASDGENYLTDFAQFETDLKQMAGQETICVSEVIAVFDKYEHLAPENQPEFATMFSAEEQQRYNEIEQQISTSLKIINKDMDRDC</sequence>
<protein>
    <recommendedName>
        <fullName evidence="4">Lipoprotein</fullName>
    </recommendedName>
</protein>
<proteinExistence type="predicted"/>
<feature type="signal peptide" evidence="1">
    <location>
        <begin position="1"/>
        <end position="23"/>
    </location>
</feature>
<evidence type="ECO:0000313" key="2">
    <source>
        <dbReference type="EMBL" id="RUO62229.1"/>
    </source>
</evidence>
<keyword evidence="1" id="KW-0732">Signal</keyword>
<comment type="caution">
    <text evidence="2">The sequence shown here is derived from an EMBL/GenBank/DDBJ whole genome shotgun (WGS) entry which is preliminary data.</text>
</comment>
<evidence type="ECO:0000256" key="1">
    <source>
        <dbReference type="SAM" id="SignalP"/>
    </source>
</evidence>
<name>A0A432YMK9_9GAMM</name>
<gene>
    <name evidence="2" type="ORF">CWI71_05100</name>
</gene>
<evidence type="ECO:0008006" key="4">
    <source>
        <dbReference type="Google" id="ProtNLM"/>
    </source>
</evidence>
<dbReference type="OrthoDB" id="9920738at2"/>
<dbReference type="RefSeq" id="WP_126754192.1">
    <property type="nucleotide sequence ID" value="NZ_PIPY01000004.1"/>
</dbReference>
<accession>A0A432YMK9</accession>
<evidence type="ECO:0000313" key="3">
    <source>
        <dbReference type="Proteomes" id="UP000288259"/>
    </source>
</evidence>
<keyword evidence="3" id="KW-1185">Reference proteome</keyword>